<dbReference type="EMBL" id="FOXP01000006">
    <property type="protein sequence ID" value="SFP74190.1"/>
    <property type="molecule type" value="Genomic_DNA"/>
</dbReference>
<dbReference type="STRING" id="634430.SAMN04488241_106143"/>
<evidence type="ECO:0000313" key="3">
    <source>
        <dbReference type="Proteomes" id="UP000199586"/>
    </source>
</evidence>
<name>A0A1I5STV2_9SPHN</name>
<dbReference type="RefSeq" id="WP_177200138.1">
    <property type="nucleotide sequence ID" value="NZ_FOXP01000006.1"/>
</dbReference>
<evidence type="ECO:0000313" key="2">
    <source>
        <dbReference type="EMBL" id="SFP74190.1"/>
    </source>
</evidence>
<proteinExistence type="predicted"/>
<feature type="transmembrane region" description="Helical" evidence="1">
    <location>
        <begin position="59"/>
        <end position="79"/>
    </location>
</feature>
<evidence type="ECO:0000256" key="1">
    <source>
        <dbReference type="SAM" id="Phobius"/>
    </source>
</evidence>
<dbReference type="AlphaFoldDB" id="A0A1I5STV2"/>
<sequence>MHVLVFYALLLVACGHAAWRGGAPERIVAATLMAGTVATWIVAIGVGGSRTGHFYHVEIGVLLVDAAMLAVLLAVALAADRFWPLWLTAIHSFGVVGHVAKAIDPAILSNVYQAAHSLTAYPGLILLILATRRHRRRLARTGCDPSWSISWPWSTAATRARLPTG</sequence>
<feature type="transmembrane region" description="Helical" evidence="1">
    <location>
        <begin position="111"/>
        <end position="130"/>
    </location>
</feature>
<dbReference type="Proteomes" id="UP000199586">
    <property type="component" value="Unassembled WGS sequence"/>
</dbReference>
<keyword evidence="3" id="KW-1185">Reference proteome</keyword>
<reference evidence="2 3" key="1">
    <citation type="submission" date="2016-10" db="EMBL/GenBank/DDBJ databases">
        <authorList>
            <person name="de Groot N.N."/>
        </authorList>
    </citation>
    <scope>NUCLEOTIDE SEQUENCE [LARGE SCALE GENOMIC DNA]</scope>
    <source>
        <strain evidence="2 3">CGMCC 1.9113</strain>
    </source>
</reference>
<keyword evidence="1" id="KW-1133">Transmembrane helix</keyword>
<gene>
    <name evidence="2" type="ORF">SAMN04488241_106143</name>
</gene>
<accession>A0A1I5STV2</accession>
<organism evidence="2 3">
    <name type="scientific">Sphingomonas rubra</name>
    <dbReference type="NCBI Taxonomy" id="634430"/>
    <lineage>
        <taxon>Bacteria</taxon>
        <taxon>Pseudomonadati</taxon>
        <taxon>Pseudomonadota</taxon>
        <taxon>Alphaproteobacteria</taxon>
        <taxon>Sphingomonadales</taxon>
        <taxon>Sphingomonadaceae</taxon>
        <taxon>Sphingomonas</taxon>
    </lineage>
</organism>
<keyword evidence="1" id="KW-0812">Transmembrane</keyword>
<feature type="transmembrane region" description="Helical" evidence="1">
    <location>
        <begin position="27"/>
        <end position="47"/>
    </location>
</feature>
<keyword evidence="1" id="KW-0472">Membrane</keyword>
<protein>
    <submittedName>
        <fullName evidence="2">Uncharacterized protein</fullName>
    </submittedName>
</protein>